<proteinExistence type="predicted"/>
<evidence type="ECO:0000259" key="1">
    <source>
        <dbReference type="PROSITE" id="PS51459"/>
    </source>
</evidence>
<dbReference type="GO" id="GO:0016301">
    <property type="term" value="F:kinase activity"/>
    <property type="evidence" value="ECO:0007669"/>
    <property type="project" value="InterPro"/>
</dbReference>
<organism evidence="2 3">
    <name type="scientific">Tectimicrobiota bacterium</name>
    <dbReference type="NCBI Taxonomy" id="2528274"/>
    <lineage>
        <taxon>Bacteria</taxon>
        <taxon>Pseudomonadati</taxon>
        <taxon>Nitrospinota/Tectimicrobiota group</taxon>
        <taxon>Candidatus Tectimicrobiota</taxon>
    </lineage>
</organism>
<evidence type="ECO:0000313" key="3">
    <source>
        <dbReference type="Proteomes" id="UP000772181"/>
    </source>
</evidence>
<dbReference type="InterPro" id="IPR053737">
    <property type="entry name" value="Type_II_TA_Toxin"/>
</dbReference>
<sequence length="131" mass="14450">MKEPVFLGLDEVIEIHDDQIKRYGGLPGVRDIDLLKSAIAMPPAGFGGEYLHTDVFEMASAYLFHIVRNHPFVDGNKRTGAVTSIVFLLMNGVELHADEDSFEKMVLSVAEGKIDKAAVAQFFKDNAGRVK</sequence>
<dbReference type="PANTHER" id="PTHR39426:SF1">
    <property type="entry name" value="HOMOLOGY TO DEATH-ON-CURING PROTEIN OF PHAGE P1"/>
    <property type="match status" value="1"/>
</dbReference>
<dbReference type="InterPro" id="IPR003812">
    <property type="entry name" value="Fido"/>
</dbReference>
<dbReference type="Proteomes" id="UP000772181">
    <property type="component" value="Unassembled WGS sequence"/>
</dbReference>
<dbReference type="Pfam" id="PF02661">
    <property type="entry name" value="Fic"/>
    <property type="match status" value="1"/>
</dbReference>
<dbReference type="AlphaFoldDB" id="A0A933GNS7"/>
<comment type="caution">
    <text evidence="2">The sequence shown here is derived from an EMBL/GenBank/DDBJ whole genome shotgun (WGS) entry which is preliminary data.</text>
</comment>
<dbReference type="PANTHER" id="PTHR39426">
    <property type="entry name" value="HOMOLOGY TO DEATH-ON-CURING PROTEIN OF PHAGE P1"/>
    <property type="match status" value="1"/>
</dbReference>
<accession>A0A933GNS7</accession>
<dbReference type="InterPro" id="IPR036597">
    <property type="entry name" value="Fido-like_dom_sf"/>
</dbReference>
<feature type="domain" description="Fido" evidence="1">
    <location>
        <begin position="7"/>
        <end position="125"/>
    </location>
</feature>
<dbReference type="PIRSF" id="PIRSF018297">
    <property type="entry name" value="Doc"/>
    <property type="match status" value="1"/>
</dbReference>
<dbReference type="EMBL" id="JACQWF010000319">
    <property type="protein sequence ID" value="MBI4596134.1"/>
    <property type="molecule type" value="Genomic_DNA"/>
</dbReference>
<name>A0A933GNS7_UNCTE</name>
<dbReference type="Gene3D" id="1.20.120.1870">
    <property type="entry name" value="Fic/DOC protein, Fido domain"/>
    <property type="match status" value="1"/>
</dbReference>
<dbReference type="InterPro" id="IPR006440">
    <property type="entry name" value="Doc"/>
</dbReference>
<dbReference type="SUPFAM" id="SSF140931">
    <property type="entry name" value="Fic-like"/>
    <property type="match status" value="1"/>
</dbReference>
<dbReference type="PROSITE" id="PS51459">
    <property type="entry name" value="FIDO"/>
    <property type="match status" value="1"/>
</dbReference>
<protein>
    <submittedName>
        <fullName evidence="2">Type II toxin-antitoxin system death-on-curing family toxin</fullName>
    </submittedName>
</protein>
<dbReference type="NCBIfam" id="TIGR01550">
    <property type="entry name" value="DOC_P1"/>
    <property type="match status" value="1"/>
</dbReference>
<reference evidence="2" key="1">
    <citation type="submission" date="2020-07" db="EMBL/GenBank/DDBJ databases">
        <title>Huge and variable diversity of episymbiotic CPR bacteria and DPANN archaea in groundwater ecosystems.</title>
        <authorList>
            <person name="He C.Y."/>
            <person name="Keren R."/>
            <person name="Whittaker M."/>
            <person name="Farag I.F."/>
            <person name="Doudna J."/>
            <person name="Cate J.H.D."/>
            <person name="Banfield J.F."/>
        </authorList>
    </citation>
    <scope>NUCLEOTIDE SEQUENCE</scope>
    <source>
        <strain evidence="2">NC_groundwater_1482_Ag_S-0.65um_47_24</strain>
    </source>
</reference>
<gene>
    <name evidence="2" type="ORF">HY730_07120</name>
</gene>
<evidence type="ECO:0000313" key="2">
    <source>
        <dbReference type="EMBL" id="MBI4596134.1"/>
    </source>
</evidence>